<keyword evidence="2" id="KW-0808">Transferase</keyword>
<dbReference type="GeneID" id="93564923"/>
<accession>A0A1X0WDF3</accession>
<dbReference type="InterPro" id="IPR016181">
    <property type="entry name" value="Acyl_CoA_acyltransferase"/>
</dbReference>
<organism evidence="2 3">
    <name type="scientific">Rouxiella badensis</name>
    <dbReference type="NCBI Taxonomy" id="1646377"/>
    <lineage>
        <taxon>Bacteria</taxon>
        <taxon>Pseudomonadati</taxon>
        <taxon>Pseudomonadota</taxon>
        <taxon>Gammaproteobacteria</taxon>
        <taxon>Enterobacterales</taxon>
        <taxon>Yersiniaceae</taxon>
        <taxon>Rouxiella</taxon>
    </lineage>
</organism>
<name>A0A1X0WDF3_9GAMM</name>
<dbReference type="Gene3D" id="3.40.630.30">
    <property type="match status" value="1"/>
</dbReference>
<gene>
    <name evidence="2" type="ORF">BS640_14300</name>
</gene>
<dbReference type="AlphaFoldDB" id="A0A1X0WDF3"/>
<dbReference type="SUPFAM" id="SSF55729">
    <property type="entry name" value="Acyl-CoA N-acyltransferases (Nat)"/>
    <property type="match status" value="1"/>
</dbReference>
<dbReference type="PROSITE" id="PS51186">
    <property type="entry name" value="GNAT"/>
    <property type="match status" value="1"/>
</dbReference>
<dbReference type="STRING" id="1646377.BS640_14300"/>
<evidence type="ECO:0000313" key="2">
    <source>
        <dbReference type="EMBL" id="ORJ24828.1"/>
    </source>
</evidence>
<dbReference type="Proteomes" id="UP000192536">
    <property type="component" value="Unassembled WGS sequence"/>
</dbReference>
<sequence length="165" mass="18792">MTIVFRQLHAGDREEYLTLMLAAYKPIYALGIPFDAATATLEKVTQHIAEHGVYAVFSEGVMRASVTIRYPWGPIPGPFGVPHFGWFGAHPNYKDRRWGREIQEWVEQNILIDKLKAPAVSLGTAVTHPWLKQMYERRGFESIHEVDIGTGHNIVFMKKILEKSS</sequence>
<keyword evidence="3" id="KW-1185">Reference proteome</keyword>
<feature type="domain" description="N-acetyltransferase" evidence="1">
    <location>
        <begin position="3"/>
        <end position="162"/>
    </location>
</feature>
<evidence type="ECO:0000259" key="1">
    <source>
        <dbReference type="PROSITE" id="PS51186"/>
    </source>
</evidence>
<protein>
    <submittedName>
        <fullName evidence="2">GNAT family N-acetyltransferase</fullName>
    </submittedName>
</protein>
<reference evidence="2 3" key="1">
    <citation type="journal article" date="2017" name="Int. J. Syst. Evol. Microbiol.">
        <title>Rouxiella badensis sp. nov. and Rouxiella silvae sp. nov. isolated from peat bog soil in Germany and emendation of the genus description.</title>
        <authorList>
            <person name="Le Fleche-Mateos A."/>
            <person name="Kugler J.H."/>
            <person name="Hansen S.H."/>
            <person name="Syldatk C."/>
            <person name="Hausmann R."/>
            <person name="Lomprez F."/>
            <person name="Vandenbogaert M."/>
            <person name="Manuguerra J.C."/>
            <person name="Grimont P.A."/>
        </authorList>
    </citation>
    <scope>NUCLEOTIDE SEQUENCE [LARGE SCALE GENOMIC DNA]</scope>
    <source>
        <strain evidence="2 3">DSM 100043</strain>
    </source>
</reference>
<dbReference type="GO" id="GO:0016747">
    <property type="term" value="F:acyltransferase activity, transferring groups other than amino-acyl groups"/>
    <property type="evidence" value="ECO:0007669"/>
    <property type="project" value="InterPro"/>
</dbReference>
<evidence type="ECO:0000313" key="3">
    <source>
        <dbReference type="Proteomes" id="UP000192536"/>
    </source>
</evidence>
<comment type="caution">
    <text evidence="2">The sequence shown here is derived from an EMBL/GenBank/DDBJ whole genome shotgun (WGS) entry which is preliminary data.</text>
</comment>
<dbReference type="EMBL" id="MRWE01000023">
    <property type="protein sequence ID" value="ORJ24828.1"/>
    <property type="molecule type" value="Genomic_DNA"/>
</dbReference>
<proteinExistence type="predicted"/>
<dbReference type="RefSeq" id="WP_026110523.1">
    <property type="nucleotide sequence ID" value="NZ_CAUQAZ010000008.1"/>
</dbReference>
<dbReference type="InterPro" id="IPR000182">
    <property type="entry name" value="GNAT_dom"/>
</dbReference>